<evidence type="ECO:0000313" key="2">
    <source>
        <dbReference type="EMBL" id="ASO19692.1"/>
    </source>
</evidence>
<feature type="region of interest" description="Disordered" evidence="1">
    <location>
        <begin position="214"/>
        <end position="316"/>
    </location>
</feature>
<accession>A0A221W1L8</accession>
<proteinExistence type="predicted"/>
<name>A0A221W1L8_9PSEU</name>
<dbReference type="Proteomes" id="UP000204221">
    <property type="component" value="Chromosome"/>
</dbReference>
<sequence length="316" mass="33807">MWPGPVASVLGVRRHSVSGACRSRGRRPPACAALACAAPVCAVPTWGRGPMWPPEAKRRGSCARTERPGCANRTERIGRKRQDLGPCRRPPKCPPCLFWPERPRSAAAGTVDGHPCYGREPPLSASPGTPCAGGRVAVVSRWCSAECVCRGVTVHSVWDARLRVSVSPCLRVCRSPSPWSTAAPRSCVPFTGPGGKTGGTSGAAQRRWSVACAATGDPRRSGAVGPTSFRAPRRPSSLALIDHHLRRHRPASPHRRRLGWARRLPARGQAGYAAPRDDRRNLRRSAGRPGDRGVPPPETAAGRDPGIGLPPRPRVE</sequence>
<gene>
    <name evidence="2" type="ORF">AHOG_10245</name>
</gene>
<reference evidence="2 3" key="1">
    <citation type="submission" date="2017-07" db="EMBL/GenBank/DDBJ databases">
        <title>Complete genome sequence of Actinoalloteichus hoggarensis DSM 45943, type strain of Actinoalloteichus hoggarensis.</title>
        <authorList>
            <person name="Ruckert C."/>
            <person name="Nouioui I."/>
            <person name="Willmese J."/>
            <person name="van Wezel G."/>
            <person name="Klenk H.-P."/>
            <person name="Kalinowski J."/>
            <person name="Zotchev S.B."/>
        </authorList>
    </citation>
    <scope>NUCLEOTIDE SEQUENCE [LARGE SCALE GENOMIC DNA]</scope>
    <source>
        <strain evidence="2 3">DSM 45943</strain>
    </source>
</reference>
<dbReference type="KEGG" id="ahg:AHOG_10245"/>
<organism evidence="2 3">
    <name type="scientific">Actinoalloteichus hoggarensis</name>
    <dbReference type="NCBI Taxonomy" id="1470176"/>
    <lineage>
        <taxon>Bacteria</taxon>
        <taxon>Bacillati</taxon>
        <taxon>Actinomycetota</taxon>
        <taxon>Actinomycetes</taxon>
        <taxon>Pseudonocardiales</taxon>
        <taxon>Pseudonocardiaceae</taxon>
        <taxon>Actinoalloteichus</taxon>
    </lineage>
</organism>
<protein>
    <submittedName>
        <fullName evidence="2">Uncharacterized protein</fullName>
    </submittedName>
</protein>
<dbReference type="EMBL" id="CP022521">
    <property type="protein sequence ID" value="ASO19692.1"/>
    <property type="molecule type" value="Genomic_DNA"/>
</dbReference>
<evidence type="ECO:0000256" key="1">
    <source>
        <dbReference type="SAM" id="MobiDB-lite"/>
    </source>
</evidence>
<evidence type="ECO:0000313" key="3">
    <source>
        <dbReference type="Proteomes" id="UP000204221"/>
    </source>
</evidence>
<feature type="compositionally biased region" description="Basic residues" evidence="1">
    <location>
        <begin position="244"/>
        <end position="260"/>
    </location>
</feature>
<dbReference type="AlphaFoldDB" id="A0A221W1L8"/>
<keyword evidence="3" id="KW-1185">Reference proteome</keyword>